<dbReference type="Proteomes" id="UP000014760">
    <property type="component" value="Unassembled WGS sequence"/>
</dbReference>
<proteinExistence type="predicted"/>
<dbReference type="AlphaFoldDB" id="R7U4W9"/>
<reference evidence="5" key="1">
    <citation type="submission" date="2012-12" db="EMBL/GenBank/DDBJ databases">
        <authorList>
            <person name="Hellsten U."/>
            <person name="Grimwood J."/>
            <person name="Chapman J.A."/>
            <person name="Shapiro H."/>
            <person name="Aerts A."/>
            <person name="Otillar R.P."/>
            <person name="Terry A.Y."/>
            <person name="Boore J.L."/>
            <person name="Simakov O."/>
            <person name="Marletaz F."/>
            <person name="Cho S.-J."/>
            <person name="Edsinger-Gonzales E."/>
            <person name="Havlak P."/>
            <person name="Kuo D.-H."/>
            <person name="Larsson T."/>
            <person name="Lv J."/>
            <person name="Arendt D."/>
            <person name="Savage R."/>
            <person name="Osoegawa K."/>
            <person name="de Jong P."/>
            <person name="Lindberg D.R."/>
            <person name="Seaver E.C."/>
            <person name="Weisblat D.A."/>
            <person name="Putnam N.H."/>
            <person name="Grigoriev I.V."/>
            <person name="Rokhsar D.S."/>
        </authorList>
    </citation>
    <scope>NUCLEOTIDE SEQUENCE</scope>
    <source>
        <strain evidence="5">I ESC-2004</strain>
    </source>
</reference>
<evidence type="ECO:0000259" key="1">
    <source>
        <dbReference type="PROSITE" id="PS51677"/>
    </source>
</evidence>
<organism evidence="2">
    <name type="scientific">Capitella teleta</name>
    <name type="common">Polychaete worm</name>
    <dbReference type="NCBI Taxonomy" id="283909"/>
    <lineage>
        <taxon>Eukaryota</taxon>
        <taxon>Metazoa</taxon>
        <taxon>Spiralia</taxon>
        <taxon>Lophotrochozoa</taxon>
        <taxon>Annelida</taxon>
        <taxon>Polychaeta</taxon>
        <taxon>Sedentaria</taxon>
        <taxon>Scolecida</taxon>
        <taxon>Capitellidae</taxon>
        <taxon>Capitella</taxon>
    </lineage>
</organism>
<dbReference type="PANTHER" id="PTHR45985">
    <property type="match status" value="1"/>
</dbReference>
<evidence type="ECO:0000313" key="3">
    <source>
        <dbReference type="EMBL" id="ELU11012.1"/>
    </source>
</evidence>
<dbReference type="PROSITE" id="PS51677">
    <property type="entry name" value="NODB"/>
    <property type="match status" value="1"/>
</dbReference>
<protein>
    <recommendedName>
        <fullName evidence="1">NodB homology domain-containing protein</fullName>
    </recommendedName>
</protein>
<dbReference type="EMBL" id="KB305076">
    <property type="protein sequence ID" value="ELU01405.1"/>
    <property type="molecule type" value="Genomic_DNA"/>
</dbReference>
<dbReference type="Gene3D" id="3.20.20.370">
    <property type="entry name" value="Glycoside hydrolase/deacetylase"/>
    <property type="match status" value="1"/>
</dbReference>
<sequence>CRLPTCFMPNSGIPGGLARSQTPMLVYFSFDDAVTPWTKSFFDQLFKKSRTNPNGCPIAATHFNSHQNTVYKLVKELYDAGHEIASHSISHRTPTTWWRDASQAEYKEEIVGQKNNIHKYADVPLNEIRGMRVPFLQLGKDNQFNMLEKNHFLYDASMSSRSDPPSWPFTLQYPKKLVGGLCSVEPCPTEPHNLWEVPLNNFYMGSDCSSPMVDGCRPATKEAALKYIRRNFQSHYNSPNKPPFGLNMHASWFAYPQNFQAMDDFIEELISNEDVWIVPIHKVLQWTQNPTPTSELKDFEPFACNKH</sequence>
<dbReference type="EMBL" id="KB297068">
    <property type="protein sequence ID" value="ELU11012.1"/>
    <property type="molecule type" value="Genomic_DNA"/>
</dbReference>
<feature type="domain" description="NodB homology" evidence="1">
    <location>
        <begin position="24"/>
        <end position="278"/>
    </location>
</feature>
<accession>R7U4W9</accession>
<dbReference type="EnsemblMetazoa" id="CapteT124320">
    <property type="protein sequence ID" value="CapteP124320"/>
    <property type="gene ID" value="CapteG124320"/>
</dbReference>
<evidence type="ECO:0000313" key="2">
    <source>
        <dbReference type="EMBL" id="ELU01405.1"/>
    </source>
</evidence>
<dbReference type="OMA" id="FKPWSCE"/>
<dbReference type="GO" id="GO:0005975">
    <property type="term" value="P:carbohydrate metabolic process"/>
    <property type="evidence" value="ECO:0007669"/>
    <property type="project" value="InterPro"/>
</dbReference>
<reference evidence="2 5" key="2">
    <citation type="journal article" date="2013" name="Nature">
        <title>Insights into bilaterian evolution from three spiralian genomes.</title>
        <authorList>
            <person name="Simakov O."/>
            <person name="Marletaz F."/>
            <person name="Cho S.J."/>
            <person name="Edsinger-Gonzales E."/>
            <person name="Havlak P."/>
            <person name="Hellsten U."/>
            <person name="Kuo D.H."/>
            <person name="Larsson T."/>
            <person name="Lv J."/>
            <person name="Arendt D."/>
            <person name="Savage R."/>
            <person name="Osoegawa K."/>
            <person name="de Jong P."/>
            <person name="Grimwood J."/>
            <person name="Chapman J.A."/>
            <person name="Shapiro H."/>
            <person name="Aerts A."/>
            <person name="Otillar R.P."/>
            <person name="Terry A.Y."/>
            <person name="Boore J.L."/>
            <person name="Grigoriev I.V."/>
            <person name="Lindberg D.R."/>
            <person name="Seaver E.C."/>
            <person name="Weisblat D.A."/>
            <person name="Putnam N.H."/>
            <person name="Rokhsar D.S."/>
        </authorList>
    </citation>
    <scope>NUCLEOTIDE SEQUENCE</scope>
    <source>
        <strain evidence="2 5">I ESC-2004</strain>
    </source>
</reference>
<dbReference type="Pfam" id="PF01522">
    <property type="entry name" value="Polysacc_deac_1"/>
    <property type="match status" value="1"/>
</dbReference>
<keyword evidence="5" id="KW-1185">Reference proteome</keyword>
<dbReference type="SUPFAM" id="SSF88713">
    <property type="entry name" value="Glycoside hydrolase/deacetylase"/>
    <property type="match status" value="1"/>
</dbReference>
<dbReference type="STRING" id="283909.R7U4W9"/>
<dbReference type="InterPro" id="IPR002509">
    <property type="entry name" value="NODB_dom"/>
</dbReference>
<feature type="non-terminal residue" evidence="2">
    <location>
        <position position="1"/>
    </location>
</feature>
<dbReference type="EMBL" id="AMQN01025601">
    <property type="status" value="NOT_ANNOTATED_CDS"/>
    <property type="molecule type" value="Genomic_DNA"/>
</dbReference>
<evidence type="ECO:0000313" key="5">
    <source>
        <dbReference type="Proteomes" id="UP000014760"/>
    </source>
</evidence>
<dbReference type="PANTHER" id="PTHR45985:SF3">
    <property type="entry name" value="CHITIN DEACETYLASE-LIKE 4"/>
    <property type="match status" value="1"/>
</dbReference>
<evidence type="ECO:0000313" key="4">
    <source>
        <dbReference type="EnsemblMetazoa" id="CapteP120556"/>
    </source>
</evidence>
<gene>
    <name evidence="3" type="ORF">CAPTEDRAFT_120556</name>
    <name evidence="2" type="ORF">CAPTEDRAFT_124320</name>
</gene>
<dbReference type="InterPro" id="IPR011330">
    <property type="entry name" value="Glyco_hydro/deAcase_b/a-brl"/>
</dbReference>
<dbReference type="GO" id="GO:0016810">
    <property type="term" value="F:hydrolase activity, acting on carbon-nitrogen (but not peptide) bonds"/>
    <property type="evidence" value="ECO:0007669"/>
    <property type="project" value="InterPro"/>
</dbReference>
<reference evidence="4" key="3">
    <citation type="submission" date="2015-06" db="UniProtKB">
        <authorList>
            <consortium name="EnsemblMetazoa"/>
        </authorList>
    </citation>
    <scope>IDENTIFICATION</scope>
</reference>
<dbReference type="HOGENOM" id="CLU_022576_0_0_1"/>
<name>R7U4W9_CAPTE</name>
<dbReference type="EnsemblMetazoa" id="CapteT120556">
    <property type="protein sequence ID" value="CapteP120556"/>
    <property type="gene ID" value="CapteG120556"/>
</dbReference>
<dbReference type="InterPro" id="IPR052740">
    <property type="entry name" value="CE4"/>
</dbReference>
<dbReference type="OrthoDB" id="504708at2759"/>
<dbReference type="EMBL" id="AMQN01005892">
    <property type="status" value="NOT_ANNOTATED_CDS"/>
    <property type="molecule type" value="Genomic_DNA"/>
</dbReference>